<dbReference type="AlphaFoldDB" id="A0A9W7AAT7"/>
<comment type="caution">
    <text evidence="10">The sequence shown here is derived from an EMBL/GenBank/DDBJ whole genome shotgun (WGS) entry which is preliminary data.</text>
</comment>
<dbReference type="GO" id="GO:0012505">
    <property type="term" value="C:endomembrane system"/>
    <property type="evidence" value="ECO:0007669"/>
    <property type="project" value="UniProtKB-SubCell"/>
</dbReference>
<evidence type="ECO:0000256" key="6">
    <source>
        <dbReference type="ARBA" id="ARBA00023136"/>
    </source>
</evidence>
<dbReference type="OrthoDB" id="191139at2759"/>
<comment type="function">
    <text evidence="7">Involved in cellular auxin homeostasis by regulating auxin metabolism. Regulates intracellular auxin accumulation at the endoplasmic reticulum and thus auxin availability for nuclear auxin signaling.</text>
</comment>
<dbReference type="Proteomes" id="UP001165122">
    <property type="component" value="Unassembled WGS sequence"/>
</dbReference>
<organism evidence="10 11">
    <name type="scientific">Triparma laevis f. longispina</name>
    <dbReference type="NCBI Taxonomy" id="1714387"/>
    <lineage>
        <taxon>Eukaryota</taxon>
        <taxon>Sar</taxon>
        <taxon>Stramenopiles</taxon>
        <taxon>Ochrophyta</taxon>
        <taxon>Bolidophyceae</taxon>
        <taxon>Parmales</taxon>
        <taxon>Triparmaceae</taxon>
        <taxon>Triparma</taxon>
    </lineage>
</organism>
<dbReference type="GO" id="GO:0016020">
    <property type="term" value="C:membrane"/>
    <property type="evidence" value="ECO:0007669"/>
    <property type="project" value="UniProtKB-SubCell"/>
</dbReference>
<feature type="transmembrane region" description="Helical" evidence="9">
    <location>
        <begin position="220"/>
        <end position="239"/>
    </location>
</feature>
<keyword evidence="6 9" id="KW-0472">Membrane</keyword>
<gene>
    <name evidence="10" type="ORF">TrLO_g5251</name>
</gene>
<dbReference type="PANTHER" id="PTHR31651:SF33">
    <property type="entry name" value="PROTEIN PIN-LIKES 1"/>
    <property type="match status" value="1"/>
</dbReference>
<evidence type="ECO:0000313" key="10">
    <source>
        <dbReference type="EMBL" id="GMH64974.1"/>
    </source>
</evidence>
<protein>
    <recommendedName>
        <fullName evidence="12">Auxin efflux carrier</fullName>
    </recommendedName>
</protein>
<dbReference type="InterPro" id="IPR045033">
    <property type="entry name" value="PILS1/3/4/5/7"/>
</dbReference>
<dbReference type="InterPro" id="IPR004776">
    <property type="entry name" value="Mem_transp_PIN-like"/>
</dbReference>
<evidence type="ECO:0000256" key="2">
    <source>
        <dbReference type="ARBA" id="ARBA00004308"/>
    </source>
</evidence>
<comment type="subcellular location">
    <subcellularLocation>
        <location evidence="2">Endomembrane system</location>
    </subcellularLocation>
    <subcellularLocation>
        <location evidence="1">Membrane</location>
        <topology evidence="1">Multi-pass membrane protein</topology>
    </subcellularLocation>
</comment>
<feature type="transmembrane region" description="Helical" evidence="9">
    <location>
        <begin position="287"/>
        <end position="307"/>
    </location>
</feature>
<keyword evidence="3" id="KW-0813">Transport</keyword>
<proteinExistence type="inferred from homology"/>
<dbReference type="EMBL" id="BRXW01000548">
    <property type="protein sequence ID" value="GMH64974.1"/>
    <property type="molecule type" value="Genomic_DNA"/>
</dbReference>
<evidence type="ECO:0000256" key="1">
    <source>
        <dbReference type="ARBA" id="ARBA00004141"/>
    </source>
</evidence>
<dbReference type="PANTHER" id="PTHR31651">
    <property type="match status" value="1"/>
</dbReference>
<evidence type="ECO:0000256" key="4">
    <source>
        <dbReference type="ARBA" id="ARBA00022692"/>
    </source>
</evidence>
<name>A0A9W7AAT7_9STRA</name>
<evidence type="ECO:0008006" key="12">
    <source>
        <dbReference type="Google" id="ProtNLM"/>
    </source>
</evidence>
<reference evidence="11" key="1">
    <citation type="journal article" date="2023" name="Commun. Biol.">
        <title>Genome analysis of Parmales, the sister group of diatoms, reveals the evolutionary specialization of diatoms from phago-mixotrophs to photoautotrophs.</title>
        <authorList>
            <person name="Ban H."/>
            <person name="Sato S."/>
            <person name="Yoshikawa S."/>
            <person name="Yamada K."/>
            <person name="Nakamura Y."/>
            <person name="Ichinomiya M."/>
            <person name="Sato N."/>
            <person name="Blanc-Mathieu R."/>
            <person name="Endo H."/>
            <person name="Kuwata A."/>
            <person name="Ogata H."/>
        </authorList>
    </citation>
    <scope>NUCLEOTIDE SEQUENCE [LARGE SCALE GENOMIC DNA]</scope>
    <source>
        <strain evidence="11">NIES 3700</strain>
    </source>
</reference>
<keyword evidence="5 9" id="KW-1133">Transmembrane helix</keyword>
<feature type="transmembrane region" description="Helical" evidence="9">
    <location>
        <begin position="105"/>
        <end position="128"/>
    </location>
</feature>
<feature type="transmembrane region" description="Helical" evidence="9">
    <location>
        <begin position="71"/>
        <end position="93"/>
    </location>
</feature>
<evidence type="ECO:0000256" key="9">
    <source>
        <dbReference type="SAM" id="Phobius"/>
    </source>
</evidence>
<evidence type="ECO:0000256" key="7">
    <source>
        <dbReference type="ARBA" id="ARBA00025100"/>
    </source>
</evidence>
<feature type="transmembrane region" description="Helical" evidence="9">
    <location>
        <begin position="6"/>
        <end position="28"/>
    </location>
</feature>
<keyword evidence="4 9" id="KW-0812">Transmembrane</keyword>
<feature type="transmembrane region" description="Helical" evidence="9">
    <location>
        <begin position="251"/>
        <end position="275"/>
    </location>
</feature>
<keyword evidence="11" id="KW-1185">Reference proteome</keyword>
<dbReference type="Pfam" id="PF03547">
    <property type="entry name" value="Mem_trans"/>
    <property type="match status" value="1"/>
</dbReference>
<evidence type="ECO:0000313" key="11">
    <source>
        <dbReference type="Proteomes" id="UP001165122"/>
    </source>
</evidence>
<sequence length="385" mass="42275">MFQLSYFLSSLKSVTAVLLLSLFGVFATRTERMSPASRKSIAKISSHMMLPALLIARVPQSDLTLTTLSTYWVLPFACFTYVSFGYLTSLLLCKLTKVDKHERNLILACSSLPTSTGPILALYAAVLTALPSETNLDKDAALASGAAQILIYTAFMNILRWTIGWELMKKPDEIVERGEDDMVAMVDLSVNRSSKPNSTPSSTTKQLLYVALKKTAEPPVIAAILSILLALITPLHSIFYDEDAPLRPCTIGVLETFSGGYVPLALLILGSQLAYGPDTSGSLSKKAIILVYIVRLLLVPFLSIFIIKYLRRNSEWFNINISPTLQLVLLLESSGPPAINLASMAQLRGYRERETASMLFYTYMGSTGTICFWVSMFASAVFSSV</sequence>
<evidence type="ECO:0000256" key="5">
    <source>
        <dbReference type="ARBA" id="ARBA00022989"/>
    </source>
</evidence>
<comment type="similarity">
    <text evidence="8">Belongs to the auxin efflux carrier (TC 2.A.69.2) family.</text>
</comment>
<evidence type="ECO:0000256" key="8">
    <source>
        <dbReference type="ARBA" id="ARBA00025752"/>
    </source>
</evidence>
<feature type="transmembrane region" description="Helical" evidence="9">
    <location>
        <begin position="359"/>
        <end position="382"/>
    </location>
</feature>
<evidence type="ECO:0000256" key="3">
    <source>
        <dbReference type="ARBA" id="ARBA00022448"/>
    </source>
</evidence>
<accession>A0A9W7AAT7</accession>
<dbReference type="GO" id="GO:0055085">
    <property type="term" value="P:transmembrane transport"/>
    <property type="evidence" value="ECO:0007669"/>
    <property type="project" value="InterPro"/>
</dbReference>